<dbReference type="PRINTS" id="PR00420">
    <property type="entry name" value="RNGMNOXGNASE"/>
</dbReference>
<dbReference type="AlphaFoldDB" id="A0A221W1L3"/>
<dbReference type="Pfam" id="PF01494">
    <property type="entry name" value="FAD_binding_3"/>
    <property type="match status" value="1"/>
</dbReference>
<dbReference type="EC" id="1.14.13.113" evidence="3"/>
<dbReference type="RefSeq" id="WP_093941149.1">
    <property type="nucleotide sequence ID" value="NZ_CP022521.1"/>
</dbReference>
<dbReference type="Gene3D" id="3.50.50.60">
    <property type="entry name" value="FAD/NAD(P)-binding domain"/>
    <property type="match status" value="1"/>
</dbReference>
<dbReference type="EMBL" id="CP022521">
    <property type="protein sequence ID" value="ASO19682.1"/>
    <property type="molecule type" value="Genomic_DNA"/>
</dbReference>
<protein>
    <submittedName>
        <fullName evidence="3">FAD-dependent urate hydroxylase</fullName>
        <ecNumber evidence="3">1.14.13.113</ecNumber>
    </submittedName>
</protein>
<dbReference type="InterPro" id="IPR036188">
    <property type="entry name" value="FAD/NAD-bd_sf"/>
</dbReference>
<dbReference type="OrthoDB" id="9782160at2"/>
<dbReference type="GO" id="GO:0071949">
    <property type="term" value="F:FAD binding"/>
    <property type="evidence" value="ECO:0007669"/>
    <property type="project" value="InterPro"/>
</dbReference>
<evidence type="ECO:0000256" key="2">
    <source>
        <dbReference type="ARBA" id="ARBA00023033"/>
    </source>
</evidence>
<dbReference type="PANTHER" id="PTHR13789">
    <property type="entry name" value="MONOOXYGENASE"/>
    <property type="match status" value="1"/>
</dbReference>
<organism evidence="3 4">
    <name type="scientific">Actinoalloteichus hoggarensis</name>
    <dbReference type="NCBI Taxonomy" id="1470176"/>
    <lineage>
        <taxon>Bacteria</taxon>
        <taxon>Bacillati</taxon>
        <taxon>Actinomycetota</taxon>
        <taxon>Actinomycetes</taxon>
        <taxon>Pseudonocardiales</taxon>
        <taxon>Pseudonocardiaceae</taxon>
        <taxon>Actinoalloteichus</taxon>
    </lineage>
</organism>
<reference evidence="3 4" key="1">
    <citation type="submission" date="2017-07" db="EMBL/GenBank/DDBJ databases">
        <title>Complete genome sequence of Actinoalloteichus hoggarensis DSM 45943, type strain of Actinoalloteichus hoggarensis.</title>
        <authorList>
            <person name="Ruckert C."/>
            <person name="Nouioui I."/>
            <person name="Willmese J."/>
            <person name="van Wezel G."/>
            <person name="Klenk H.-P."/>
            <person name="Kalinowski J."/>
            <person name="Zotchev S.B."/>
        </authorList>
    </citation>
    <scope>NUCLEOTIDE SEQUENCE [LARGE SCALE GENOMIC DNA]</scope>
    <source>
        <strain evidence="3 4">DSM 45943</strain>
    </source>
</reference>
<dbReference type="PANTHER" id="PTHR13789:SF309">
    <property type="entry name" value="PUTATIVE (AFU_ORTHOLOGUE AFUA_6G14510)-RELATED"/>
    <property type="match status" value="1"/>
</dbReference>
<name>A0A221W1L3_9PSEU</name>
<dbReference type="Proteomes" id="UP000204221">
    <property type="component" value="Chromosome"/>
</dbReference>
<dbReference type="InterPro" id="IPR002938">
    <property type="entry name" value="FAD-bd"/>
</dbReference>
<keyword evidence="1 3" id="KW-0560">Oxidoreductase</keyword>
<dbReference type="InterPro" id="IPR050493">
    <property type="entry name" value="FAD-dep_Monooxygenase_BioMet"/>
</dbReference>
<keyword evidence="2" id="KW-0503">Monooxygenase</keyword>
<evidence type="ECO:0000313" key="4">
    <source>
        <dbReference type="Proteomes" id="UP000204221"/>
    </source>
</evidence>
<sequence length="387" mass="42429">MTSSEGRRKRALVIGCGIAGPVVALYLKKAGFDPVVHERRAADAADDGGSFNLAPNGLSVLRTLGLADKVVAIGQATERTEFLNHRGRRLALLSESTVLLHRGELHRLLVAEVEAQGIPTTFGHEVTEVETTDDGVRVRFGDGTEDHGDLLVGADGIRSRVRHAVVKGLPQPRYTEMIDSGGVGYLPGLKADGTMRMTFGLKGFFGYQVLPDGHVFWFQNYHQADEPSRHRLRGIPNAVWREHLMEMHQGDRSPIVDIIASTDEIDRYLLFDAPTLSRWHTDRIVLLGDAAHAMGPHTGQGASMALEDAIVLARSLRDATSIPAAFADYERVRRPRVDHVIEQTRHNGNSKAAPGPIGRVVRDLVLPVFLKAGVKKGAALYTHRIPW</sequence>
<accession>A0A221W1L3</accession>
<dbReference type="KEGG" id="ahg:AHOG_10195"/>
<evidence type="ECO:0000313" key="3">
    <source>
        <dbReference type="EMBL" id="ASO19682.1"/>
    </source>
</evidence>
<proteinExistence type="predicted"/>
<dbReference type="GO" id="GO:0102099">
    <property type="term" value="F:FAD-dependent urate hydroxylase activity"/>
    <property type="evidence" value="ECO:0007669"/>
    <property type="project" value="UniProtKB-EC"/>
</dbReference>
<dbReference type="SUPFAM" id="SSF51905">
    <property type="entry name" value="FAD/NAD(P)-binding domain"/>
    <property type="match status" value="1"/>
</dbReference>
<gene>
    <name evidence="3" type="primary">hpxO2</name>
    <name evidence="3" type="ORF">AHOG_10195</name>
</gene>
<keyword evidence="4" id="KW-1185">Reference proteome</keyword>
<evidence type="ECO:0000256" key="1">
    <source>
        <dbReference type="ARBA" id="ARBA00023002"/>
    </source>
</evidence>